<sequence>LSLQILGSGIPTLLKVTRFVVHTVIDFSGVCTDDDS</sequence>
<protein>
    <submittedName>
        <fullName evidence="1">Uncharacterized protein</fullName>
    </submittedName>
</protein>
<proteinExistence type="predicted"/>
<feature type="non-terminal residue" evidence="1">
    <location>
        <position position="1"/>
    </location>
</feature>
<dbReference type="AlphaFoldDB" id="A0A392SBX8"/>
<reference evidence="1 2" key="1">
    <citation type="journal article" date="2018" name="Front. Plant Sci.">
        <title>Red Clover (Trifolium pratense) and Zigzag Clover (T. medium) - A Picture of Genomic Similarities and Differences.</title>
        <authorList>
            <person name="Dluhosova J."/>
            <person name="Istvanek J."/>
            <person name="Nedelnik J."/>
            <person name="Repkova J."/>
        </authorList>
    </citation>
    <scope>NUCLEOTIDE SEQUENCE [LARGE SCALE GENOMIC DNA]</scope>
    <source>
        <strain evidence="2">cv. 10/8</strain>
        <tissue evidence="1">Leaf</tissue>
    </source>
</reference>
<comment type="caution">
    <text evidence="1">The sequence shown here is derived from an EMBL/GenBank/DDBJ whole genome shotgun (WGS) entry which is preliminary data.</text>
</comment>
<dbReference type="Proteomes" id="UP000265520">
    <property type="component" value="Unassembled WGS sequence"/>
</dbReference>
<evidence type="ECO:0000313" key="2">
    <source>
        <dbReference type="Proteomes" id="UP000265520"/>
    </source>
</evidence>
<organism evidence="1 2">
    <name type="scientific">Trifolium medium</name>
    <dbReference type="NCBI Taxonomy" id="97028"/>
    <lineage>
        <taxon>Eukaryota</taxon>
        <taxon>Viridiplantae</taxon>
        <taxon>Streptophyta</taxon>
        <taxon>Embryophyta</taxon>
        <taxon>Tracheophyta</taxon>
        <taxon>Spermatophyta</taxon>
        <taxon>Magnoliopsida</taxon>
        <taxon>eudicotyledons</taxon>
        <taxon>Gunneridae</taxon>
        <taxon>Pentapetalae</taxon>
        <taxon>rosids</taxon>
        <taxon>fabids</taxon>
        <taxon>Fabales</taxon>
        <taxon>Fabaceae</taxon>
        <taxon>Papilionoideae</taxon>
        <taxon>50 kb inversion clade</taxon>
        <taxon>NPAAA clade</taxon>
        <taxon>Hologalegina</taxon>
        <taxon>IRL clade</taxon>
        <taxon>Trifolieae</taxon>
        <taxon>Trifolium</taxon>
    </lineage>
</organism>
<dbReference type="EMBL" id="LXQA010350658">
    <property type="protein sequence ID" value="MCI45937.1"/>
    <property type="molecule type" value="Genomic_DNA"/>
</dbReference>
<accession>A0A392SBX8</accession>
<keyword evidence="2" id="KW-1185">Reference proteome</keyword>
<name>A0A392SBX8_9FABA</name>
<evidence type="ECO:0000313" key="1">
    <source>
        <dbReference type="EMBL" id="MCI45937.1"/>
    </source>
</evidence>